<protein>
    <recommendedName>
        <fullName evidence="1">SnoaL-like domain-containing protein</fullName>
    </recommendedName>
</protein>
<organism evidence="2 3">
    <name type="scientific">Lachnellula cervina</name>
    <dbReference type="NCBI Taxonomy" id="1316786"/>
    <lineage>
        <taxon>Eukaryota</taxon>
        <taxon>Fungi</taxon>
        <taxon>Dikarya</taxon>
        <taxon>Ascomycota</taxon>
        <taxon>Pezizomycotina</taxon>
        <taxon>Leotiomycetes</taxon>
        <taxon>Helotiales</taxon>
        <taxon>Lachnaceae</taxon>
        <taxon>Lachnellula</taxon>
    </lineage>
</organism>
<dbReference type="InterPro" id="IPR032710">
    <property type="entry name" value="NTF2-like_dom_sf"/>
</dbReference>
<evidence type="ECO:0000259" key="1">
    <source>
        <dbReference type="Pfam" id="PF13474"/>
    </source>
</evidence>
<gene>
    <name evidence="2" type="ORF">LCER1_G003317</name>
</gene>
<proteinExistence type="predicted"/>
<dbReference type="SUPFAM" id="SSF54427">
    <property type="entry name" value="NTF2-like"/>
    <property type="match status" value="1"/>
</dbReference>
<evidence type="ECO:0000313" key="3">
    <source>
        <dbReference type="Proteomes" id="UP000481288"/>
    </source>
</evidence>
<dbReference type="Gene3D" id="3.10.450.50">
    <property type="match status" value="1"/>
</dbReference>
<dbReference type="EMBL" id="QGMG01000246">
    <property type="protein sequence ID" value="TVY55388.1"/>
    <property type="molecule type" value="Genomic_DNA"/>
</dbReference>
<accession>A0A7D8UQZ6</accession>
<dbReference type="OrthoDB" id="4128781at2759"/>
<comment type="caution">
    <text evidence="2">The sequence shown here is derived from an EMBL/GenBank/DDBJ whole genome shotgun (WGS) entry which is preliminary data.</text>
</comment>
<name>A0A7D8UQZ6_9HELO</name>
<dbReference type="Proteomes" id="UP000481288">
    <property type="component" value="Unassembled WGS sequence"/>
</dbReference>
<sequence>MDKNGFVKEASAYSSIDKTYEFLSMKKSGDHNPEWAKEEEEVLDQLYKGWLHYWNKESINDAVNGMAGARRFYDFPEMLSYDMFGNTPRGNFNEHFDAIFPYWGDGQMDFKDIEITALSKDSAYSTMIQHTWGTAGGTPFDTAFRRTGIAKKKDGKWKWIHEHLSYPADMKTGKADFTASLDPQKAFKLQ</sequence>
<dbReference type="InterPro" id="IPR037401">
    <property type="entry name" value="SnoaL-like"/>
</dbReference>
<feature type="domain" description="SnoaL-like" evidence="1">
    <location>
        <begin position="89"/>
        <end position="168"/>
    </location>
</feature>
<dbReference type="AlphaFoldDB" id="A0A7D8UQZ6"/>
<reference evidence="2 3" key="1">
    <citation type="submission" date="2018-05" db="EMBL/GenBank/DDBJ databases">
        <title>Whole genome sequencing for identification of molecular markers to develop diagnostic detection tools for the regulated plant pathogen Lachnellula willkommii.</title>
        <authorList>
            <person name="Giroux E."/>
            <person name="Bilodeau G."/>
        </authorList>
    </citation>
    <scope>NUCLEOTIDE SEQUENCE [LARGE SCALE GENOMIC DNA]</scope>
    <source>
        <strain evidence="2 3">CBS 625.97</strain>
    </source>
</reference>
<dbReference type="Pfam" id="PF13474">
    <property type="entry name" value="SnoaL_3"/>
    <property type="match status" value="1"/>
</dbReference>
<keyword evidence="3" id="KW-1185">Reference proteome</keyword>
<evidence type="ECO:0000313" key="2">
    <source>
        <dbReference type="EMBL" id="TVY55388.1"/>
    </source>
</evidence>